<dbReference type="NCBIfam" id="NF007710">
    <property type="entry name" value="PRK10406.1"/>
    <property type="match status" value="1"/>
</dbReference>
<feature type="transmembrane region" description="Helical" evidence="10">
    <location>
        <begin position="103"/>
        <end position="121"/>
    </location>
</feature>
<keyword evidence="3" id="KW-0813">Transport</keyword>
<evidence type="ECO:0000259" key="11">
    <source>
        <dbReference type="PROSITE" id="PS50850"/>
    </source>
</evidence>
<dbReference type="InterPro" id="IPR005828">
    <property type="entry name" value="MFS_sugar_transport-like"/>
</dbReference>
<dbReference type="InterPro" id="IPR051084">
    <property type="entry name" value="H+-coupled_symporters"/>
</dbReference>
<evidence type="ECO:0000256" key="9">
    <source>
        <dbReference type="SAM" id="MobiDB-lite"/>
    </source>
</evidence>
<dbReference type="InterPro" id="IPR036259">
    <property type="entry name" value="MFS_trans_sf"/>
</dbReference>
<keyword evidence="13" id="KW-1185">Reference proteome</keyword>
<dbReference type="InterPro" id="IPR020846">
    <property type="entry name" value="MFS_dom"/>
</dbReference>
<name>A0ABV7VIY9_9PROT</name>
<evidence type="ECO:0000256" key="5">
    <source>
        <dbReference type="ARBA" id="ARBA00022692"/>
    </source>
</evidence>
<evidence type="ECO:0000256" key="6">
    <source>
        <dbReference type="ARBA" id="ARBA00022847"/>
    </source>
</evidence>
<dbReference type="Proteomes" id="UP001595711">
    <property type="component" value="Unassembled WGS sequence"/>
</dbReference>
<feature type="transmembrane region" description="Helical" evidence="10">
    <location>
        <begin position="203"/>
        <end position="222"/>
    </location>
</feature>
<keyword evidence="4" id="KW-1003">Cell membrane</keyword>
<accession>A0ABV7VIY9</accession>
<feature type="region of interest" description="Disordered" evidence="9">
    <location>
        <begin position="1"/>
        <end position="22"/>
    </location>
</feature>
<evidence type="ECO:0000256" key="4">
    <source>
        <dbReference type="ARBA" id="ARBA00022475"/>
    </source>
</evidence>
<dbReference type="CDD" id="cd17367">
    <property type="entry name" value="MFS_KgtP"/>
    <property type="match status" value="1"/>
</dbReference>
<feature type="compositionally biased region" description="Low complexity" evidence="9">
    <location>
        <begin position="1"/>
        <end position="18"/>
    </location>
</feature>
<dbReference type="EMBL" id="JBHRYJ010000004">
    <property type="protein sequence ID" value="MFC3677475.1"/>
    <property type="molecule type" value="Genomic_DNA"/>
</dbReference>
<comment type="caution">
    <text evidence="12">The sequence shown here is derived from an EMBL/GenBank/DDBJ whole genome shotgun (WGS) entry which is preliminary data.</text>
</comment>
<keyword evidence="8 10" id="KW-0472">Membrane</keyword>
<comment type="similarity">
    <text evidence="2">Belongs to the major facilitator superfamily. Metabolite:H+ Symporter (MHS) family (TC 2.A.1.6) family.</text>
</comment>
<dbReference type="PROSITE" id="PS50850">
    <property type="entry name" value="MFS"/>
    <property type="match status" value="1"/>
</dbReference>
<organism evidence="12 13">
    <name type="scientific">Ferrovibrio xuzhouensis</name>
    <dbReference type="NCBI Taxonomy" id="1576914"/>
    <lineage>
        <taxon>Bacteria</taxon>
        <taxon>Pseudomonadati</taxon>
        <taxon>Pseudomonadota</taxon>
        <taxon>Alphaproteobacteria</taxon>
        <taxon>Rhodospirillales</taxon>
        <taxon>Rhodospirillaceae</taxon>
        <taxon>Ferrovibrio</taxon>
    </lineage>
</organism>
<feature type="transmembrane region" description="Helical" evidence="10">
    <location>
        <begin position="127"/>
        <end position="147"/>
    </location>
</feature>
<evidence type="ECO:0000256" key="10">
    <source>
        <dbReference type="SAM" id="Phobius"/>
    </source>
</evidence>
<dbReference type="InterPro" id="IPR005829">
    <property type="entry name" value="Sugar_transporter_CS"/>
</dbReference>
<evidence type="ECO:0000313" key="13">
    <source>
        <dbReference type="Proteomes" id="UP001595711"/>
    </source>
</evidence>
<comment type="subcellular location">
    <subcellularLocation>
        <location evidence="1">Cell membrane</location>
        <topology evidence="1">Multi-pass membrane protein</topology>
    </subcellularLocation>
</comment>
<feature type="transmembrane region" description="Helical" evidence="10">
    <location>
        <begin position="380"/>
        <end position="401"/>
    </location>
</feature>
<feature type="domain" description="Major facilitator superfamily (MFS) profile" evidence="11">
    <location>
        <begin position="31"/>
        <end position="436"/>
    </location>
</feature>
<feature type="transmembrane region" description="Helical" evidence="10">
    <location>
        <begin position="413"/>
        <end position="431"/>
    </location>
</feature>
<gene>
    <name evidence="12" type="ORF">ACFOOQ_18115</name>
</gene>
<feature type="transmembrane region" description="Helical" evidence="10">
    <location>
        <begin position="252"/>
        <end position="273"/>
    </location>
</feature>
<feature type="transmembrane region" description="Helical" evidence="10">
    <location>
        <begin position="293"/>
        <end position="311"/>
    </location>
</feature>
<evidence type="ECO:0000256" key="2">
    <source>
        <dbReference type="ARBA" id="ARBA00008240"/>
    </source>
</evidence>
<feature type="transmembrane region" description="Helical" evidence="10">
    <location>
        <begin position="318"/>
        <end position="339"/>
    </location>
</feature>
<dbReference type="Pfam" id="PF07690">
    <property type="entry name" value="MFS_1"/>
    <property type="match status" value="1"/>
</dbReference>
<evidence type="ECO:0000313" key="12">
    <source>
        <dbReference type="EMBL" id="MFC3677475.1"/>
    </source>
</evidence>
<keyword evidence="6" id="KW-0769">Symport</keyword>
<sequence length="447" mass="47904">MSAPATLPAGTAAGQATPDSGSRDTARRVWAIVAGSSGNLVEWYDFYVYSFCALYFAPAFFPQGNTTTQLLSAAGVFAAGFLMRPIGGWFFGRFADRRGRRAAMVLSVILMCSGSLVIAVLPTYDTLGNAAAVLLVLARLLQGFSVGGEYGTSATYMSEVAVARHRGFFASFQYVTLIGGQLVAVLVLVIMQQFLSHAELSAWGWRVPFFIGAVLAVIALYLRRALPETASKTDRSRKEAGTLAGLRVHYKAVLQVLGLTAAGSLLFYTYTTYMQKYLVNTAGMNAKTASETMTVVLLVYMLMQPLFGAIADRIGRKPALLAFAVLSIVSTVPLLSAIGHVQSPVMAFVLIVAALAIVSFYTSISGLVKAELFPTQVRALGVGLSYAIGNALFGGTAEYAALWFKQAGIESDFYWYVTGMAVIALLAVIWMPDSRRHGHLGGDHPVE</sequence>
<dbReference type="PROSITE" id="PS00217">
    <property type="entry name" value="SUGAR_TRANSPORT_2"/>
    <property type="match status" value="1"/>
</dbReference>
<dbReference type="SUPFAM" id="SSF103473">
    <property type="entry name" value="MFS general substrate transporter"/>
    <property type="match status" value="1"/>
</dbReference>
<evidence type="ECO:0000256" key="8">
    <source>
        <dbReference type="ARBA" id="ARBA00023136"/>
    </source>
</evidence>
<dbReference type="Pfam" id="PF00083">
    <property type="entry name" value="Sugar_tr"/>
    <property type="match status" value="1"/>
</dbReference>
<keyword evidence="5 10" id="KW-0812">Transmembrane</keyword>
<dbReference type="Gene3D" id="1.20.1250.20">
    <property type="entry name" value="MFS general substrate transporter like domains"/>
    <property type="match status" value="1"/>
</dbReference>
<dbReference type="PANTHER" id="PTHR43528">
    <property type="entry name" value="ALPHA-KETOGLUTARATE PERMEASE"/>
    <property type="match status" value="1"/>
</dbReference>
<reference evidence="13" key="1">
    <citation type="journal article" date="2019" name="Int. J. Syst. Evol. Microbiol.">
        <title>The Global Catalogue of Microorganisms (GCM) 10K type strain sequencing project: providing services to taxonomists for standard genome sequencing and annotation.</title>
        <authorList>
            <consortium name="The Broad Institute Genomics Platform"/>
            <consortium name="The Broad Institute Genome Sequencing Center for Infectious Disease"/>
            <person name="Wu L."/>
            <person name="Ma J."/>
        </authorList>
    </citation>
    <scope>NUCLEOTIDE SEQUENCE [LARGE SCALE GENOMIC DNA]</scope>
    <source>
        <strain evidence="13">KCTC 42182</strain>
    </source>
</reference>
<dbReference type="InterPro" id="IPR011701">
    <property type="entry name" value="MFS"/>
</dbReference>
<dbReference type="RefSeq" id="WP_379729018.1">
    <property type="nucleotide sequence ID" value="NZ_JBHRYJ010000004.1"/>
</dbReference>
<feature type="transmembrane region" description="Helical" evidence="10">
    <location>
        <begin position="70"/>
        <end position="91"/>
    </location>
</feature>
<protein>
    <submittedName>
        <fullName evidence="12">MFS family transporter</fullName>
    </submittedName>
</protein>
<evidence type="ECO:0000256" key="7">
    <source>
        <dbReference type="ARBA" id="ARBA00022989"/>
    </source>
</evidence>
<keyword evidence="7 10" id="KW-1133">Transmembrane helix</keyword>
<proteinExistence type="inferred from homology"/>
<feature type="transmembrane region" description="Helical" evidence="10">
    <location>
        <begin position="168"/>
        <end position="191"/>
    </location>
</feature>
<feature type="transmembrane region" description="Helical" evidence="10">
    <location>
        <begin position="345"/>
        <end position="368"/>
    </location>
</feature>
<evidence type="ECO:0000256" key="3">
    <source>
        <dbReference type="ARBA" id="ARBA00022448"/>
    </source>
</evidence>
<evidence type="ECO:0000256" key="1">
    <source>
        <dbReference type="ARBA" id="ARBA00004651"/>
    </source>
</evidence>
<dbReference type="PANTHER" id="PTHR43528:SF1">
    <property type="entry name" value="ALPHA-KETOGLUTARATE PERMEASE"/>
    <property type="match status" value="1"/>
</dbReference>